<accession>A0A084VET9</accession>
<evidence type="ECO:0000313" key="4">
    <source>
        <dbReference type="Proteomes" id="UP000030765"/>
    </source>
</evidence>
<feature type="compositionally biased region" description="Acidic residues" evidence="1">
    <location>
        <begin position="8"/>
        <end position="19"/>
    </location>
</feature>
<reference evidence="2 4" key="1">
    <citation type="journal article" date="2014" name="BMC Genomics">
        <title>Genome sequence of Anopheles sinensis provides insight into genetics basis of mosquito competence for malaria parasites.</title>
        <authorList>
            <person name="Zhou D."/>
            <person name="Zhang D."/>
            <person name="Ding G."/>
            <person name="Shi L."/>
            <person name="Hou Q."/>
            <person name="Ye Y."/>
            <person name="Xu Y."/>
            <person name="Zhou H."/>
            <person name="Xiong C."/>
            <person name="Li S."/>
            <person name="Yu J."/>
            <person name="Hong S."/>
            <person name="Yu X."/>
            <person name="Zou P."/>
            <person name="Chen C."/>
            <person name="Chang X."/>
            <person name="Wang W."/>
            <person name="Lv Y."/>
            <person name="Sun Y."/>
            <person name="Ma L."/>
            <person name="Shen B."/>
            <person name="Zhu C."/>
        </authorList>
    </citation>
    <scope>NUCLEOTIDE SEQUENCE [LARGE SCALE GENOMIC DNA]</scope>
</reference>
<dbReference type="EnsemblMetazoa" id="ASIC003634-RA">
    <property type="protein sequence ID" value="ASIC003634-PA"/>
    <property type="gene ID" value="ASIC003634"/>
</dbReference>
<feature type="region of interest" description="Disordered" evidence="1">
    <location>
        <begin position="1"/>
        <end position="27"/>
    </location>
</feature>
<proteinExistence type="predicted"/>
<reference evidence="3" key="2">
    <citation type="submission" date="2020-05" db="UniProtKB">
        <authorList>
            <consortium name="EnsemblMetazoa"/>
        </authorList>
    </citation>
    <scope>IDENTIFICATION</scope>
</reference>
<organism evidence="2">
    <name type="scientific">Anopheles sinensis</name>
    <name type="common">Mosquito</name>
    <dbReference type="NCBI Taxonomy" id="74873"/>
    <lineage>
        <taxon>Eukaryota</taxon>
        <taxon>Metazoa</taxon>
        <taxon>Ecdysozoa</taxon>
        <taxon>Arthropoda</taxon>
        <taxon>Hexapoda</taxon>
        <taxon>Insecta</taxon>
        <taxon>Pterygota</taxon>
        <taxon>Neoptera</taxon>
        <taxon>Endopterygota</taxon>
        <taxon>Diptera</taxon>
        <taxon>Nematocera</taxon>
        <taxon>Culicoidea</taxon>
        <taxon>Culicidae</taxon>
        <taxon>Anophelinae</taxon>
        <taxon>Anopheles</taxon>
    </lineage>
</organism>
<dbReference type="EMBL" id="KE524780">
    <property type="protein sequence ID" value="KFB36483.1"/>
    <property type="molecule type" value="Genomic_DNA"/>
</dbReference>
<name>A0A084VET9_ANOSI</name>
<evidence type="ECO:0000313" key="2">
    <source>
        <dbReference type="EMBL" id="KFB36483.1"/>
    </source>
</evidence>
<protein>
    <submittedName>
        <fullName evidence="2 3">Uncharacterized protein</fullName>
    </submittedName>
</protein>
<evidence type="ECO:0000313" key="3">
    <source>
        <dbReference type="EnsemblMetazoa" id="ASIC003634-PA"/>
    </source>
</evidence>
<dbReference type="EMBL" id="ATLV01012305">
    <property type="status" value="NOT_ANNOTATED_CDS"/>
    <property type="molecule type" value="Genomic_DNA"/>
</dbReference>
<evidence type="ECO:0000256" key="1">
    <source>
        <dbReference type="SAM" id="MobiDB-lite"/>
    </source>
</evidence>
<keyword evidence="4" id="KW-1185">Reference proteome</keyword>
<feature type="region of interest" description="Disordered" evidence="1">
    <location>
        <begin position="63"/>
        <end position="92"/>
    </location>
</feature>
<dbReference type="VEuPathDB" id="VectorBase:ASIC003634"/>
<gene>
    <name evidence="2" type="ORF">ZHAS_00003634</name>
</gene>
<dbReference type="AlphaFoldDB" id="A0A084VET9"/>
<sequence length="92" mass="10708">MHLGSNEQTDDDDDDDDDFESTKKQFKPAVASRCASLLHPLRTSRQCFRLRNASLFEHETMHPTRHQVRLSPLQSPSSEEKCKVTRRQQLLK</sequence>
<dbReference type="Proteomes" id="UP000030765">
    <property type="component" value="Unassembled WGS sequence"/>
</dbReference>